<dbReference type="InterPro" id="IPR004838">
    <property type="entry name" value="NHTrfase_class1_PyrdxlP-BS"/>
</dbReference>
<protein>
    <recommendedName>
        <fullName evidence="4">Aminotransferase</fullName>
        <ecNumber evidence="4">2.6.1.-</ecNumber>
    </recommendedName>
</protein>
<evidence type="ECO:0000256" key="1">
    <source>
        <dbReference type="ARBA" id="ARBA00001933"/>
    </source>
</evidence>
<sequence>MNALLRPLNLPDFPWDSLEPARARAAEHPGGVCDLSIGTPVDPTPTIIQDALANSTNAAGYPRVEGTLELQEAMALWASKRGMVPLQSPREATAQSAAVIPTIGSKEAVAWLPFELGLTSDDTILVPEVSYPTYDISARLIRARCIRVDPERVDTWPDASLVWVNSPSNPTGHVLTREKSHASVQWAREKGAIVVSDECYAALPWQAPFTSEGVPSLLDRDICDGDPTGIIVLYSLSKQSNLAGYRAALMAGDRDLISRVLTVRRHTGMILPAPIQHAMAVALTDTDHVEHQHALYGARRTILKRALEDAGLCVDPHSAAGLYLWVSDPSGRMNGWDLVDWFAERGMIVAPGDFYGERSTNFVRVSLTATDECIQSAARRLIPDGFASANSR</sequence>
<dbReference type="InterPro" id="IPR015422">
    <property type="entry name" value="PyrdxlP-dep_Trfase_small"/>
</dbReference>
<reference evidence="6 7" key="1">
    <citation type="submission" date="2016-10" db="EMBL/GenBank/DDBJ databases">
        <authorList>
            <person name="Varghese N."/>
            <person name="Submissions S."/>
        </authorList>
    </citation>
    <scope>NUCLEOTIDE SEQUENCE [LARGE SCALE GENOMIC DNA]</scope>
    <source>
        <strain evidence="6 7">DSM 9169</strain>
    </source>
</reference>
<keyword evidence="7" id="KW-1185">Reference proteome</keyword>
<keyword evidence="3 4" id="KW-0808">Transferase</keyword>
<evidence type="ECO:0000313" key="7">
    <source>
        <dbReference type="Proteomes" id="UP000198976"/>
    </source>
</evidence>
<organism evidence="6 7">
    <name type="scientific">Schaalia radingae</name>
    <dbReference type="NCBI Taxonomy" id="131110"/>
    <lineage>
        <taxon>Bacteria</taxon>
        <taxon>Bacillati</taxon>
        <taxon>Actinomycetota</taxon>
        <taxon>Actinomycetes</taxon>
        <taxon>Actinomycetales</taxon>
        <taxon>Actinomycetaceae</taxon>
        <taxon>Schaalia</taxon>
    </lineage>
</organism>
<dbReference type="InterPro" id="IPR050881">
    <property type="entry name" value="LL-DAP_aminotransferase"/>
</dbReference>
<evidence type="ECO:0000259" key="5">
    <source>
        <dbReference type="Pfam" id="PF00155"/>
    </source>
</evidence>
<name>A0ABY0V8X3_9ACTO</name>
<dbReference type="EC" id="2.6.1.-" evidence="4"/>
<dbReference type="PANTHER" id="PTHR42832:SF3">
    <property type="entry name" value="L-GLUTAMINE--4-(METHYLSULFANYL)-2-OXOBUTANOATE AMINOTRANSFERASE"/>
    <property type="match status" value="1"/>
</dbReference>
<dbReference type="InterPro" id="IPR019880">
    <property type="entry name" value="OxyQ"/>
</dbReference>
<dbReference type="InterPro" id="IPR015424">
    <property type="entry name" value="PyrdxlP-dep_Trfase"/>
</dbReference>
<evidence type="ECO:0000256" key="2">
    <source>
        <dbReference type="ARBA" id="ARBA00022576"/>
    </source>
</evidence>
<dbReference type="CDD" id="cd00609">
    <property type="entry name" value="AAT_like"/>
    <property type="match status" value="1"/>
</dbReference>
<dbReference type="RefSeq" id="WP_070726291.1">
    <property type="nucleotide sequence ID" value="NZ_LT629792.1"/>
</dbReference>
<dbReference type="InterPro" id="IPR004839">
    <property type="entry name" value="Aminotransferase_I/II_large"/>
</dbReference>
<comment type="cofactor">
    <cofactor evidence="1 4">
        <name>pyridoxal 5'-phosphate</name>
        <dbReference type="ChEBI" id="CHEBI:597326"/>
    </cofactor>
</comment>
<dbReference type="EMBL" id="LT629792">
    <property type="protein sequence ID" value="SDT99069.1"/>
    <property type="molecule type" value="Genomic_DNA"/>
</dbReference>
<dbReference type="PANTHER" id="PTHR42832">
    <property type="entry name" value="AMINO ACID AMINOTRANSFERASE"/>
    <property type="match status" value="1"/>
</dbReference>
<dbReference type="PROSITE" id="PS00105">
    <property type="entry name" value="AA_TRANSFER_CLASS_1"/>
    <property type="match status" value="1"/>
</dbReference>
<comment type="similarity">
    <text evidence="4">Belongs to the class-I pyridoxal-phosphate-dependent aminotransferase family.</text>
</comment>
<dbReference type="Proteomes" id="UP000198976">
    <property type="component" value="Chromosome I"/>
</dbReference>
<evidence type="ECO:0000256" key="4">
    <source>
        <dbReference type="RuleBase" id="RU000481"/>
    </source>
</evidence>
<dbReference type="SUPFAM" id="SSF53383">
    <property type="entry name" value="PLP-dependent transferases"/>
    <property type="match status" value="1"/>
</dbReference>
<dbReference type="Pfam" id="PF00155">
    <property type="entry name" value="Aminotran_1_2"/>
    <property type="match status" value="1"/>
</dbReference>
<dbReference type="Gene3D" id="3.90.1150.10">
    <property type="entry name" value="Aspartate Aminotransferase, domain 1"/>
    <property type="match status" value="1"/>
</dbReference>
<feature type="domain" description="Aminotransferase class I/classII large" evidence="5">
    <location>
        <begin position="34"/>
        <end position="381"/>
    </location>
</feature>
<dbReference type="InterPro" id="IPR015421">
    <property type="entry name" value="PyrdxlP-dep_Trfase_major"/>
</dbReference>
<dbReference type="Gene3D" id="3.40.640.10">
    <property type="entry name" value="Type I PLP-dependent aspartate aminotransferase-like (Major domain)"/>
    <property type="match status" value="1"/>
</dbReference>
<proteinExistence type="inferred from homology"/>
<keyword evidence="2 4" id="KW-0032">Aminotransferase</keyword>
<accession>A0ABY0V8X3</accession>
<evidence type="ECO:0000313" key="6">
    <source>
        <dbReference type="EMBL" id="SDT99069.1"/>
    </source>
</evidence>
<evidence type="ECO:0000256" key="3">
    <source>
        <dbReference type="ARBA" id="ARBA00022679"/>
    </source>
</evidence>
<dbReference type="NCBIfam" id="TIGR03539">
    <property type="entry name" value="DapC_actino"/>
    <property type="match status" value="1"/>
</dbReference>
<gene>
    <name evidence="6" type="ORF">SAMN04489714_1465</name>
</gene>